<gene>
    <name evidence="1" type="ORF">METZ01_LOCUS504429</name>
</gene>
<dbReference type="EMBL" id="UINC01222685">
    <property type="protein sequence ID" value="SVE51575.1"/>
    <property type="molecule type" value="Genomic_DNA"/>
</dbReference>
<dbReference type="AlphaFoldDB" id="A0A383E5C6"/>
<reference evidence="1" key="1">
    <citation type="submission" date="2018-05" db="EMBL/GenBank/DDBJ databases">
        <authorList>
            <person name="Lanie J.A."/>
            <person name="Ng W.-L."/>
            <person name="Kazmierczak K.M."/>
            <person name="Andrzejewski T.M."/>
            <person name="Davidsen T.M."/>
            <person name="Wayne K.J."/>
            <person name="Tettelin H."/>
            <person name="Glass J.I."/>
            <person name="Rusch D."/>
            <person name="Podicherti R."/>
            <person name="Tsui H.-C.T."/>
            <person name="Winkler M.E."/>
        </authorList>
    </citation>
    <scope>NUCLEOTIDE SEQUENCE</scope>
</reference>
<organism evidence="1">
    <name type="scientific">marine metagenome</name>
    <dbReference type="NCBI Taxonomy" id="408172"/>
    <lineage>
        <taxon>unclassified sequences</taxon>
        <taxon>metagenomes</taxon>
        <taxon>ecological metagenomes</taxon>
    </lineage>
</organism>
<accession>A0A383E5C6</accession>
<protein>
    <submittedName>
        <fullName evidence="1">Uncharacterized protein</fullName>
    </submittedName>
</protein>
<evidence type="ECO:0000313" key="1">
    <source>
        <dbReference type="EMBL" id="SVE51575.1"/>
    </source>
</evidence>
<name>A0A383E5C6_9ZZZZ</name>
<proteinExistence type="predicted"/>
<feature type="non-terminal residue" evidence="1">
    <location>
        <position position="1"/>
    </location>
</feature>
<sequence>TITDNNEQYTVKLLKNFQPSDTEKCDVGEITKPTGETAFFVGCLNNDGAWNIEFTNPE</sequence>